<reference evidence="1" key="2">
    <citation type="submission" date="2020-11" db="EMBL/GenBank/DDBJ databases">
        <authorList>
            <person name="McCartney M.A."/>
            <person name="Auch B."/>
            <person name="Kono T."/>
            <person name="Mallez S."/>
            <person name="Becker A."/>
            <person name="Gohl D.M."/>
            <person name="Silverstein K.A.T."/>
            <person name="Koren S."/>
            <person name="Bechman K.B."/>
            <person name="Herman A."/>
            <person name="Abrahante J.E."/>
            <person name="Garbe J."/>
        </authorList>
    </citation>
    <scope>NUCLEOTIDE SEQUENCE</scope>
    <source>
        <strain evidence="1">Duluth1</strain>
        <tissue evidence="1">Whole animal</tissue>
    </source>
</reference>
<sequence length="107" mass="11967">MAVLSTEEDVGLNRLFGLWSSAKPNDIKQCSSVHNYPGGHYTPKNVPPIKLNYATGFLNEDTSLSSLVLCLMHRINAMIDYIKGSTQINGDKCCNLLFLHTFEYIID</sequence>
<dbReference type="AlphaFoldDB" id="A0A9D4BDJ7"/>
<proteinExistence type="predicted"/>
<gene>
    <name evidence="1" type="ORF">DPMN_193172</name>
</gene>
<organism evidence="1 2">
    <name type="scientific">Dreissena polymorpha</name>
    <name type="common">Zebra mussel</name>
    <name type="synonym">Mytilus polymorpha</name>
    <dbReference type="NCBI Taxonomy" id="45954"/>
    <lineage>
        <taxon>Eukaryota</taxon>
        <taxon>Metazoa</taxon>
        <taxon>Spiralia</taxon>
        <taxon>Lophotrochozoa</taxon>
        <taxon>Mollusca</taxon>
        <taxon>Bivalvia</taxon>
        <taxon>Autobranchia</taxon>
        <taxon>Heteroconchia</taxon>
        <taxon>Euheterodonta</taxon>
        <taxon>Imparidentia</taxon>
        <taxon>Neoheterodontei</taxon>
        <taxon>Myida</taxon>
        <taxon>Dreissenoidea</taxon>
        <taxon>Dreissenidae</taxon>
        <taxon>Dreissena</taxon>
    </lineage>
</organism>
<accession>A0A9D4BDJ7</accession>
<keyword evidence="2" id="KW-1185">Reference proteome</keyword>
<evidence type="ECO:0000313" key="1">
    <source>
        <dbReference type="EMBL" id="KAH3691225.1"/>
    </source>
</evidence>
<protein>
    <submittedName>
        <fullName evidence="1">Uncharacterized protein</fullName>
    </submittedName>
</protein>
<name>A0A9D4BDJ7_DREPO</name>
<comment type="caution">
    <text evidence="1">The sequence shown here is derived from an EMBL/GenBank/DDBJ whole genome shotgun (WGS) entry which is preliminary data.</text>
</comment>
<reference evidence="1" key="1">
    <citation type="journal article" date="2019" name="bioRxiv">
        <title>The Genome of the Zebra Mussel, Dreissena polymorpha: A Resource for Invasive Species Research.</title>
        <authorList>
            <person name="McCartney M.A."/>
            <person name="Auch B."/>
            <person name="Kono T."/>
            <person name="Mallez S."/>
            <person name="Zhang Y."/>
            <person name="Obille A."/>
            <person name="Becker A."/>
            <person name="Abrahante J.E."/>
            <person name="Garbe J."/>
            <person name="Badalamenti J.P."/>
            <person name="Herman A."/>
            <person name="Mangelson H."/>
            <person name="Liachko I."/>
            <person name="Sullivan S."/>
            <person name="Sone E.D."/>
            <person name="Koren S."/>
            <person name="Silverstein K.A.T."/>
            <person name="Beckman K.B."/>
            <person name="Gohl D.M."/>
        </authorList>
    </citation>
    <scope>NUCLEOTIDE SEQUENCE</scope>
    <source>
        <strain evidence="1">Duluth1</strain>
        <tissue evidence="1">Whole animal</tissue>
    </source>
</reference>
<evidence type="ECO:0000313" key="2">
    <source>
        <dbReference type="Proteomes" id="UP000828390"/>
    </source>
</evidence>
<dbReference type="Proteomes" id="UP000828390">
    <property type="component" value="Unassembled WGS sequence"/>
</dbReference>
<dbReference type="EMBL" id="JAIWYP010000041">
    <property type="protein sequence ID" value="KAH3691225.1"/>
    <property type="molecule type" value="Genomic_DNA"/>
</dbReference>